<comment type="caution">
    <text evidence="1">The sequence shown here is derived from an EMBL/GenBank/DDBJ whole genome shotgun (WGS) entry which is preliminary data.</text>
</comment>
<dbReference type="Proteomes" id="UP000216035">
    <property type="component" value="Unassembled WGS sequence"/>
</dbReference>
<proteinExistence type="predicted"/>
<reference evidence="1 2" key="1">
    <citation type="submission" date="2017-07" db="EMBL/GenBank/DDBJ databases">
        <title>Flavobacterium cyanobacteriorum sp. nov., isolated from cyanobacterial aggregates in a eutrophic lake.</title>
        <authorList>
            <person name="Cai H."/>
        </authorList>
    </citation>
    <scope>NUCLEOTIDE SEQUENCE [LARGE SCALE GENOMIC DNA]</scope>
    <source>
        <strain evidence="1 2">TH167</strain>
    </source>
</reference>
<protein>
    <submittedName>
        <fullName evidence="1">Uncharacterized protein</fullName>
    </submittedName>
</protein>
<evidence type="ECO:0000313" key="2">
    <source>
        <dbReference type="Proteomes" id="UP000216035"/>
    </source>
</evidence>
<name>A0A256ACW0_9FLAO</name>
<dbReference type="EMBL" id="NOXX01000030">
    <property type="protein sequence ID" value="OYQ51503.1"/>
    <property type="molecule type" value="Genomic_DNA"/>
</dbReference>
<gene>
    <name evidence="1" type="ORF">CHX27_00275</name>
</gene>
<evidence type="ECO:0000313" key="1">
    <source>
        <dbReference type="EMBL" id="OYQ51503.1"/>
    </source>
</evidence>
<accession>A0A256ACW0</accession>
<sequence length="116" mass="12171">MLSQGIANSGDFTQINMIEALTSAVPGYGPTVLGETFSYTFNDFRKNKRNISTPESVDHALLQIGGGVISKRFGSAIDSSPLFKKGAPRIFGNIAAFGVETASNTAPLLGDKTSGN</sequence>
<organism evidence="1 2">
    <name type="scientific">Flavobacterium aurantiibacter</name>
    <dbReference type="NCBI Taxonomy" id="2023067"/>
    <lineage>
        <taxon>Bacteria</taxon>
        <taxon>Pseudomonadati</taxon>
        <taxon>Bacteroidota</taxon>
        <taxon>Flavobacteriia</taxon>
        <taxon>Flavobacteriales</taxon>
        <taxon>Flavobacteriaceae</taxon>
        <taxon>Flavobacterium</taxon>
    </lineage>
</organism>
<dbReference type="AlphaFoldDB" id="A0A256ACW0"/>
<keyword evidence="2" id="KW-1185">Reference proteome</keyword>